<dbReference type="Proteomes" id="UP001152561">
    <property type="component" value="Unassembled WGS sequence"/>
</dbReference>
<dbReference type="PANTHER" id="PTHR47976:SF53">
    <property type="entry name" value="RECEPTOR-LIKE SERINE_THREONINE-PROTEIN KINASE"/>
    <property type="match status" value="1"/>
</dbReference>
<feature type="region of interest" description="Disordered" evidence="2">
    <location>
        <begin position="184"/>
        <end position="206"/>
    </location>
</feature>
<dbReference type="EMBL" id="JAJAGQ010000014">
    <property type="protein sequence ID" value="KAJ8542976.1"/>
    <property type="molecule type" value="Genomic_DNA"/>
</dbReference>
<keyword evidence="1" id="KW-0732">Signal</keyword>
<dbReference type="PANTHER" id="PTHR47976">
    <property type="entry name" value="G-TYPE LECTIN S-RECEPTOR-LIKE SERINE/THREONINE-PROTEIN KINASE SD2-5"/>
    <property type="match status" value="1"/>
</dbReference>
<evidence type="ECO:0000256" key="1">
    <source>
        <dbReference type="ARBA" id="ARBA00022729"/>
    </source>
</evidence>
<evidence type="ECO:0000256" key="2">
    <source>
        <dbReference type="SAM" id="MobiDB-lite"/>
    </source>
</evidence>
<name>A0A9Q1R7A5_9SOLA</name>
<evidence type="ECO:0000313" key="3">
    <source>
        <dbReference type="EMBL" id="KAJ8542976.1"/>
    </source>
</evidence>
<feature type="compositionally biased region" description="Polar residues" evidence="2">
    <location>
        <begin position="186"/>
        <end position="198"/>
    </location>
</feature>
<comment type="caution">
    <text evidence="3">The sequence shown here is derived from an EMBL/GenBank/DDBJ whole genome shotgun (WGS) entry which is preliminary data.</text>
</comment>
<protein>
    <recommendedName>
        <fullName evidence="5">Bulb-type lectin domain-containing protein</fullName>
    </recommendedName>
</protein>
<dbReference type="InterPro" id="IPR036426">
    <property type="entry name" value="Bulb-type_lectin_dom_sf"/>
</dbReference>
<sequence>MGNLVLFDKRKREIWQSFDHPTDSLLPGQNLVSGQKLIASVSASNWSQGLLSFTILNGSLMAYIDTNPPQYYYASHYMNDTHLSFDGHTLSLVYFADQFLKLEHNGHLQEKSGTREAHGYGGQKNEDMQLHREAVTEMMSLATWCLQGDFAKRTSMSLVVKVLEGLVIIETNLNYNFTNLPEVGGDNQQREATISSKFPSVLSGPR</sequence>
<keyword evidence="4" id="KW-1185">Reference proteome</keyword>
<evidence type="ECO:0008006" key="5">
    <source>
        <dbReference type="Google" id="ProtNLM"/>
    </source>
</evidence>
<organism evidence="3 4">
    <name type="scientific">Anisodus acutangulus</name>
    <dbReference type="NCBI Taxonomy" id="402998"/>
    <lineage>
        <taxon>Eukaryota</taxon>
        <taxon>Viridiplantae</taxon>
        <taxon>Streptophyta</taxon>
        <taxon>Embryophyta</taxon>
        <taxon>Tracheophyta</taxon>
        <taxon>Spermatophyta</taxon>
        <taxon>Magnoliopsida</taxon>
        <taxon>eudicotyledons</taxon>
        <taxon>Gunneridae</taxon>
        <taxon>Pentapetalae</taxon>
        <taxon>asterids</taxon>
        <taxon>lamiids</taxon>
        <taxon>Solanales</taxon>
        <taxon>Solanaceae</taxon>
        <taxon>Solanoideae</taxon>
        <taxon>Hyoscyameae</taxon>
        <taxon>Anisodus</taxon>
    </lineage>
</organism>
<evidence type="ECO:0000313" key="4">
    <source>
        <dbReference type="Proteomes" id="UP001152561"/>
    </source>
</evidence>
<accession>A0A9Q1R7A5</accession>
<dbReference type="AlphaFoldDB" id="A0A9Q1R7A5"/>
<dbReference type="InterPro" id="IPR051343">
    <property type="entry name" value="G-type_lectin_kinases/EP1-like"/>
</dbReference>
<gene>
    <name evidence="3" type="ORF">K7X08_005499</name>
</gene>
<dbReference type="OrthoDB" id="1918682at2759"/>
<dbReference type="SUPFAM" id="SSF51110">
    <property type="entry name" value="alpha-D-mannose-specific plant lectins"/>
    <property type="match status" value="1"/>
</dbReference>
<proteinExistence type="predicted"/>
<reference evidence="4" key="1">
    <citation type="journal article" date="2023" name="Proc. Natl. Acad. Sci. U.S.A.">
        <title>Genomic and structural basis for evolution of tropane alkaloid biosynthesis.</title>
        <authorList>
            <person name="Wanga Y.-J."/>
            <person name="Taina T."/>
            <person name="Yua J.-Y."/>
            <person name="Lia J."/>
            <person name="Xua B."/>
            <person name="Chenc J."/>
            <person name="D'Auriad J.C."/>
            <person name="Huanga J.-P."/>
            <person name="Huanga S.-X."/>
        </authorList>
    </citation>
    <scope>NUCLEOTIDE SEQUENCE [LARGE SCALE GENOMIC DNA]</scope>
    <source>
        <strain evidence="4">cv. KIB-2019</strain>
    </source>
</reference>